<dbReference type="AlphaFoldDB" id="A0A1H8T8Q6"/>
<dbReference type="NCBIfam" id="NF003828">
    <property type="entry name" value="PRK05416.1"/>
    <property type="match status" value="1"/>
</dbReference>
<accession>A0A1H8T8Q6</accession>
<feature type="binding site" evidence="4">
    <location>
        <begin position="21"/>
        <end position="28"/>
    </location>
    <ligand>
        <name>ATP</name>
        <dbReference type="ChEBI" id="CHEBI:30616"/>
    </ligand>
</feature>
<reference evidence="8 9" key="1">
    <citation type="submission" date="2016-10" db="EMBL/GenBank/DDBJ databases">
        <authorList>
            <person name="de Groot N.N."/>
        </authorList>
    </citation>
    <scope>NUCLEOTIDE SEQUENCE [LARGE SCALE GENOMIC DNA]</scope>
    <source>
        <strain evidence="8 9">DSM 27842</strain>
    </source>
</reference>
<proteinExistence type="inferred from homology"/>
<dbReference type="HAMAP" id="MF_00636">
    <property type="entry name" value="RapZ_like"/>
    <property type="match status" value="1"/>
</dbReference>
<feature type="compositionally biased region" description="Basic and acidic residues" evidence="5">
    <location>
        <begin position="309"/>
        <end position="318"/>
    </location>
</feature>
<dbReference type="Pfam" id="PF03668">
    <property type="entry name" value="RapZ-like_N"/>
    <property type="match status" value="1"/>
</dbReference>
<sequence>MSDDTGPEITADTQRLVLVTGPSGAGRLTAIKALEDVGYEAIDNLPLGLVERLFTGPVRARPMALGLDVRNRDFSAHALLSLLATLEKHPGIEPELLYLDCSPEVLLRRYSETRRRHPMAPEDSPEEGIAREIRLLEDVRFRADVLIDTTELTPHGLRDRIEHWFAPKGGRHLALSLVSFSYKRGLPPGLDMVFDCRFLRNPHWEPALRALTGVNRQVADHVATDPRFDPFFKRVMGLVNLLLPAYLEEGKAHFSIGFGCTGGRHRSVFLTERVAEALAEGGWQVSVRHREMDRREDTPGPEVVAPGDARLDDGDRHR</sequence>
<dbReference type="RefSeq" id="WP_093118888.1">
    <property type="nucleotide sequence ID" value="NZ_FODS01000014.1"/>
</dbReference>
<keyword evidence="9" id="KW-1185">Reference proteome</keyword>
<evidence type="ECO:0000313" key="8">
    <source>
        <dbReference type="EMBL" id="SEO86934.1"/>
    </source>
</evidence>
<dbReference type="Proteomes" id="UP000198893">
    <property type="component" value="Unassembled WGS sequence"/>
</dbReference>
<dbReference type="STRING" id="569882.SAMN04490248_11486"/>
<evidence type="ECO:0000256" key="1">
    <source>
        <dbReference type="ARBA" id="ARBA00022741"/>
    </source>
</evidence>
<evidence type="ECO:0000259" key="7">
    <source>
        <dbReference type="Pfam" id="PF22740"/>
    </source>
</evidence>
<dbReference type="InterPro" id="IPR027417">
    <property type="entry name" value="P-loop_NTPase"/>
</dbReference>
<dbReference type="SUPFAM" id="SSF52540">
    <property type="entry name" value="P-loop containing nucleoside triphosphate hydrolases"/>
    <property type="match status" value="1"/>
</dbReference>
<feature type="compositionally biased region" description="Basic and acidic residues" evidence="5">
    <location>
        <begin position="289"/>
        <end position="298"/>
    </location>
</feature>
<dbReference type="EMBL" id="FODS01000014">
    <property type="protein sequence ID" value="SEO86934.1"/>
    <property type="molecule type" value="Genomic_DNA"/>
</dbReference>
<dbReference type="InterPro" id="IPR005337">
    <property type="entry name" value="RapZ-like"/>
</dbReference>
<feature type="region of interest" description="Disordered" evidence="5">
    <location>
        <begin position="289"/>
        <end position="318"/>
    </location>
</feature>
<name>A0A1H8T8Q6_9RHOB</name>
<evidence type="ECO:0000313" key="9">
    <source>
        <dbReference type="Proteomes" id="UP000198893"/>
    </source>
</evidence>
<protein>
    <submittedName>
        <fullName evidence="8">UPF0042 nucleotide-binding protein</fullName>
    </submittedName>
</protein>
<dbReference type="InterPro" id="IPR053931">
    <property type="entry name" value="RapZ_C"/>
</dbReference>
<keyword evidence="2 4" id="KW-0067">ATP-binding</keyword>
<gene>
    <name evidence="8" type="ORF">SAMN04490248_11486</name>
</gene>
<evidence type="ECO:0000256" key="5">
    <source>
        <dbReference type="SAM" id="MobiDB-lite"/>
    </source>
</evidence>
<feature type="domain" description="RapZ C-terminal" evidence="7">
    <location>
        <begin position="174"/>
        <end position="293"/>
    </location>
</feature>
<feature type="domain" description="RapZ-like N-terminal" evidence="6">
    <location>
        <begin position="16"/>
        <end position="166"/>
    </location>
</feature>
<keyword evidence="1 4" id="KW-0547">Nucleotide-binding</keyword>
<dbReference type="Pfam" id="PF22740">
    <property type="entry name" value="PapZ_C"/>
    <property type="match status" value="1"/>
</dbReference>
<evidence type="ECO:0000256" key="3">
    <source>
        <dbReference type="ARBA" id="ARBA00023134"/>
    </source>
</evidence>
<dbReference type="OrthoDB" id="9784461at2"/>
<evidence type="ECO:0000256" key="4">
    <source>
        <dbReference type="HAMAP-Rule" id="MF_00636"/>
    </source>
</evidence>
<evidence type="ECO:0000259" key="6">
    <source>
        <dbReference type="Pfam" id="PF03668"/>
    </source>
</evidence>
<organism evidence="8 9">
    <name type="scientific">Salinihabitans flavidus</name>
    <dbReference type="NCBI Taxonomy" id="569882"/>
    <lineage>
        <taxon>Bacteria</taxon>
        <taxon>Pseudomonadati</taxon>
        <taxon>Pseudomonadota</taxon>
        <taxon>Alphaproteobacteria</taxon>
        <taxon>Rhodobacterales</taxon>
        <taxon>Roseobacteraceae</taxon>
        <taxon>Salinihabitans</taxon>
    </lineage>
</organism>
<keyword evidence="3 4" id="KW-0342">GTP-binding</keyword>
<dbReference type="GO" id="GO:0005525">
    <property type="term" value="F:GTP binding"/>
    <property type="evidence" value="ECO:0007669"/>
    <property type="project" value="UniProtKB-UniRule"/>
</dbReference>
<dbReference type="PANTHER" id="PTHR30448">
    <property type="entry name" value="RNASE ADAPTER PROTEIN RAPZ"/>
    <property type="match status" value="1"/>
</dbReference>
<dbReference type="GO" id="GO:0005524">
    <property type="term" value="F:ATP binding"/>
    <property type="evidence" value="ECO:0007669"/>
    <property type="project" value="UniProtKB-UniRule"/>
</dbReference>
<feature type="binding site" evidence="4">
    <location>
        <begin position="68"/>
        <end position="71"/>
    </location>
    <ligand>
        <name>GTP</name>
        <dbReference type="ChEBI" id="CHEBI:37565"/>
    </ligand>
</feature>
<evidence type="ECO:0000256" key="2">
    <source>
        <dbReference type="ARBA" id="ARBA00022840"/>
    </source>
</evidence>
<dbReference type="PANTHER" id="PTHR30448:SF0">
    <property type="entry name" value="RNASE ADAPTER PROTEIN RAPZ"/>
    <property type="match status" value="1"/>
</dbReference>
<dbReference type="InterPro" id="IPR053930">
    <property type="entry name" value="RapZ-like_N"/>
</dbReference>
<dbReference type="Gene3D" id="3.40.50.300">
    <property type="entry name" value="P-loop containing nucleotide triphosphate hydrolases"/>
    <property type="match status" value="1"/>
</dbReference>
<dbReference type="PIRSF" id="PIRSF005052">
    <property type="entry name" value="P-loopkin"/>
    <property type="match status" value="1"/>
</dbReference>